<accession>A0A0H5R6J1</accession>
<name>A0A0H5R6J1_9EUKA</name>
<protein>
    <submittedName>
        <fullName evidence="1">Uncharacterized protein</fullName>
    </submittedName>
</protein>
<proteinExistence type="predicted"/>
<feature type="non-terminal residue" evidence="1">
    <location>
        <position position="1"/>
    </location>
</feature>
<dbReference type="AlphaFoldDB" id="A0A0H5R6J1"/>
<evidence type="ECO:0000313" key="1">
    <source>
        <dbReference type="EMBL" id="CRZ09750.1"/>
    </source>
</evidence>
<organism evidence="1">
    <name type="scientific">Spongospora subterranea</name>
    <dbReference type="NCBI Taxonomy" id="70186"/>
    <lineage>
        <taxon>Eukaryota</taxon>
        <taxon>Sar</taxon>
        <taxon>Rhizaria</taxon>
        <taxon>Endomyxa</taxon>
        <taxon>Phytomyxea</taxon>
        <taxon>Plasmodiophorida</taxon>
        <taxon>Plasmodiophoridae</taxon>
        <taxon>Spongospora</taxon>
    </lineage>
</organism>
<sequence length="536" mass="60580">AVQYCLGIVQIINNSLSTRREYCLLSHPDSLRIMVSSSKATDESTVKQVHRHSAKKVTDHDFEPEKHFYPRVLNASLHPMVACFLNLGNERIAKRYTHLHPGVEKEAIMNIFNYQPAYFSWSGADLFHVTNEHAQRQMIVIETNSCPSGQKSMPAWDSADDRGETGYHRLLLNSFADLINRRASTLPEGGLAAVYDKNPMEASGYAAVLAEIFKETVFYVEFHSNDPDPPVKWIDGVMYVRDEADAWHPIRAAFRYVTQKPWNRFPVVTKTLVYNPVLACLAGGRNKLVAAKAYDFFNAEMVNSGLQICSPDTVTDVTLAEIPLYVRSMGWHAVIKVPYSNAGQGVYTITSKTELDRFMALHHHYDKFIVQQLVGNLKWSSTGKHGTYYHVGTIPNNRSNTFVADLRMMVASTSKGYVPMVVYGRRAQEPLADELTEVTDSWAILGTNLSIKMEDGQWGTDTNRLVLMDRKDFNKLGISVDDLIEAYVQTIMSSMAIDKMCKKLMTKEGRFNIELFSSLNSDHQLFDEIMKGDTTQ</sequence>
<dbReference type="EMBL" id="HACM01009308">
    <property type="protein sequence ID" value="CRZ09750.1"/>
    <property type="molecule type" value="Transcribed_RNA"/>
</dbReference>
<reference evidence="1" key="1">
    <citation type="submission" date="2015-04" db="EMBL/GenBank/DDBJ databases">
        <title>The genome sequence of the plant pathogenic Rhizarian Plasmodiophora brassicae reveals insights in its biotrophic life cycle and the origin of chitin synthesis.</title>
        <authorList>
            <person name="Schwelm A."/>
            <person name="Fogelqvist J."/>
            <person name="Knaust A."/>
            <person name="Julke S."/>
            <person name="Lilja T."/>
            <person name="Dhandapani V."/>
            <person name="Bonilla-Rosso G."/>
            <person name="Karlsson M."/>
            <person name="Shevchenko A."/>
            <person name="Choi S.R."/>
            <person name="Kim H.G."/>
            <person name="Park J.Y."/>
            <person name="Lim Y.P."/>
            <person name="Ludwig-Muller J."/>
            <person name="Dixelius C."/>
        </authorList>
    </citation>
    <scope>NUCLEOTIDE SEQUENCE</scope>
    <source>
        <tissue evidence="1">Potato root galls</tissue>
    </source>
</reference>